<protein>
    <submittedName>
        <fullName evidence="2">Uncharacterized protein</fullName>
    </submittedName>
</protein>
<evidence type="ECO:0000313" key="2">
    <source>
        <dbReference type="WBParaSite" id="PS1159_v2.g5718.t1"/>
    </source>
</evidence>
<reference evidence="2" key="1">
    <citation type="submission" date="2022-11" db="UniProtKB">
        <authorList>
            <consortium name="WormBaseParasite"/>
        </authorList>
    </citation>
    <scope>IDENTIFICATION</scope>
</reference>
<name>A0AC35GIQ3_9BILA</name>
<dbReference type="WBParaSite" id="PS1159_v2.g5718.t1">
    <property type="protein sequence ID" value="PS1159_v2.g5718.t1"/>
    <property type="gene ID" value="PS1159_v2.g5718"/>
</dbReference>
<organism evidence="1 2">
    <name type="scientific">Panagrolaimus sp. PS1159</name>
    <dbReference type="NCBI Taxonomy" id="55785"/>
    <lineage>
        <taxon>Eukaryota</taxon>
        <taxon>Metazoa</taxon>
        <taxon>Ecdysozoa</taxon>
        <taxon>Nematoda</taxon>
        <taxon>Chromadorea</taxon>
        <taxon>Rhabditida</taxon>
        <taxon>Tylenchina</taxon>
        <taxon>Panagrolaimomorpha</taxon>
        <taxon>Panagrolaimoidea</taxon>
        <taxon>Panagrolaimidae</taxon>
        <taxon>Panagrolaimus</taxon>
    </lineage>
</organism>
<accession>A0AC35GIQ3</accession>
<proteinExistence type="predicted"/>
<dbReference type="Proteomes" id="UP000887580">
    <property type="component" value="Unplaced"/>
</dbReference>
<sequence>MALNLYPTMEFWLCVDRCFSVAFALRYSQKNKQLLCFIIFISVGGIIAIGVWANNLLTAMEKSGPTNCRYFTCLMKSRSEQYIIKISITCMNFICGCILALLIKFMITTKPMSTYIGPYVTTLSAFNTAFCTYIYSRAFKTAFKNTQPSFHTPVQAYNNNPSKSNNHF</sequence>
<evidence type="ECO:0000313" key="1">
    <source>
        <dbReference type="Proteomes" id="UP000887580"/>
    </source>
</evidence>